<dbReference type="PANTHER" id="PTHR13414">
    <property type="entry name" value="HUEL-CATION TRANSPORTER"/>
    <property type="match status" value="1"/>
</dbReference>
<gene>
    <name evidence="9" type="ORF">FJ657_04640</name>
</gene>
<comment type="subcellular location">
    <subcellularLocation>
        <location evidence="1">Membrane</location>
        <topology evidence="1">Multi-pass membrane protein</topology>
    </subcellularLocation>
</comment>
<feature type="domain" description="Cation efflux protein transmembrane" evidence="8">
    <location>
        <begin position="54"/>
        <end position="262"/>
    </location>
</feature>
<feature type="transmembrane region" description="Helical" evidence="7">
    <location>
        <begin position="235"/>
        <end position="258"/>
    </location>
</feature>
<comment type="caution">
    <text evidence="9">The sequence shown here is derived from an EMBL/GenBank/DDBJ whole genome shotgun (WGS) entry which is preliminary data.</text>
</comment>
<evidence type="ECO:0000256" key="3">
    <source>
        <dbReference type="ARBA" id="ARBA00022692"/>
    </source>
</evidence>
<evidence type="ECO:0000256" key="6">
    <source>
        <dbReference type="SAM" id="MobiDB-lite"/>
    </source>
</evidence>
<proteinExistence type="predicted"/>
<name>A0A506Y7T1_9MICO</name>
<feature type="transmembrane region" description="Helical" evidence="7">
    <location>
        <begin position="80"/>
        <end position="100"/>
    </location>
</feature>
<dbReference type="NCBIfam" id="TIGR01297">
    <property type="entry name" value="CDF"/>
    <property type="match status" value="1"/>
</dbReference>
<accession>A0A506Y7T1</accession>
<evidence type="ECO:0000313" key="10">
    <source>
        <dbReference type="Proteomes" id="UP000316252"/>
    </source>
</evidence>
<dbReference type="Proteomes" id="UP000316252">
    <property type="component" value="Unassembled WGS sequence"/>
</dbReference>
<evidence type="ECO:0000256" key="2">
    <source>
        <dbReference type="ARBA" id="ARBA00022448"/>
    </source>
</evidence>
<sequence>MRSSRCSRPAHVGSTPSASRPRAAPTSDPERRLAPAPSARTGRRRGSSVARVTVLLALIANVLVAAAKTVAAVFTGSAAMFAEAAHSWADAGNEIFLLFADRAAVRPRDKDHPLGFGRDAWLWSLFAAIGVFAVGATVSVFHGITQLLDPEAEPAGDYVINYIVLGVAFVLEGTSFLQSIRQGRKRARETGREFLPYVLGSSESTLRAVFAEDGAALIGILLAAAGIALHQATGIAAFDAIASILIGLLLAVVAIFLIDRNRRFLIGGAQGGKLRDWIIDLLESRPEIDHVTYLHVEIVGPNRLFVVGAVDLLGDKPEHAVADQLRAIEDALEAEEIIQTVVLTVASYREPSIHDPDALLDGDGPGSPARDS</sequence>
<evidence type="ECO:0000259" key="8">
    <source>
        <dbReference type="Pfam" id="PF01545"/>
    </source>
</evidence>
<dbReference type="AlphaFoldDB" id="A0A506Y7T1"/>
<feature type="transmembrane region" description="Helical" evidence="7">
    <location>
        <begin position="159"/>
        <end position="177"/>
    </location>
</feature>
<evidence type="ECO:0000313" key="9">
    <source>
        <dbReference type="EMBL" id="TPW77933.1"/>
    </source>
</evidence>
<feature type="transmembrane region" description="Helical" evidence="7">
    <location>
        <begin position="209"/>
        <end position="229"/>
    </location>
</feature>
<dbReference type="InterPro" id="IPR002524">
    <property type="entry name" value="Cation_efflux"/>
</dbReference>
<feature type="transmembrane region" description="Helical" evidence="7">
    <location>
        <begin position="121"/>
        <end position="144"/>
    </location>
</feature>
<dbReference type="GO" id="GO:0006882">
    <property type="term" value="P:intracellular zinc ion homeostasis"/>
    <property type="evidence" value="ECO:0007669"/>
    <property type="project" value="TreeGrafter"/>
</dbReference>
<keyword evidence="2" id="KW-0813">Transport</keyword>
<organism evidence="9 10">
    <name type="scientific">Schumannella soli</name>
    <dbReference type="NCBI Taxonomy" id="2590779"/>
    <lineage>
        <taxon>Bacteria</taxon>
        <taxon>Bacillati</taxon>
        <taxon>Actinomycetota</taxon>
        <taxon>Actinomycetes</taxon>
        <taxon>Micrococcales</taxon>
        <taxon>Microbacteriaceae</taxon>
        <taxon>Schumannella</taxon>
    </lineage>
</organism>
<dbReference type="InterPro" id="IPR040177">
    <property type="entry name" value="SLC30A9"/>
</dbReference>
<dbReference type="OrthoDB" id="9806522at2"/>
<dbReference type="SUPFAM" id="SSF161111">
    <property type="entry name" value="Cation efflux protein transmembrane domain-like"/>
    <property type="match status" value="1"/>
</dbReference>
<dbReference type="Pfam" id="PF01545">
    <property type="entry name" value="Cation_efflux"/>
    <property type="match status" value="1"/>
</dbReference>
<dbReference type="Gene3D" id="1.20.1510.10">
    <property type="entry name" value="Cation efflux protein transmembrane domain"/>
    <property type="match status" value="1"/>
</dbReference>
<dbReference type="GO" id="GO:0008324">
    <property type="term" value="F:monoatomic cation transmembrane transporter activity"/>
    <property type="evidence" value="ECO:0007669"/>
    <property type="project" value="InterPro"/>
</dbReference>
<dbReference type="InterPro" id="IPR058533">
    <property type="entry name" value="Cation_efflux_TM"/>
</dbReference>
<evidence type="ECO:0000256" key="7">
    <source>
        <dbReference type="SAM" id="Phobius"/>
    </source>
</evidence>
<dbReference type="EMBL" id="VHQG01000001">
    <property type="protein sequence ID" value="TPW77933.1"/>
    <property type="molecule type" value="Genomic_DNA"/>
</dbReference>
<evidence type="ECO:0000256" key="4">
    <source>
        <dbReference type="ARBA" id="ARBA00022989"/>
    </source>
</evidence>
<evidence type="ECO:0000256" key="1">
    <source>
        <dbReference type="ARBA" id="ARBA00004141"/>
    </source>
</evidence>
<dbReference type="PANTHER" id="PTHR13414:SF9">
    <property type="entry name" value="PROTON-COUPLED ZINC ANTIPORTER SLC30A9, MITOCHONDRIAL"/>
    <property type="match status" value="1"/>
</dbReference>
<feature type="transmembrane region" description="Helical" evidence="7">
    <location>
        <begin position="52"/>
        <end position="74"/>
    </location>
</feature>
<dbReference type="GO" id="GO:0006829">
    <property type="term" value="P:zinc ion transport"/>
    <property type="evidence" value="ECO:0007669"/>
    <property type="project" value="InterPro"/>
</dbReference>
<evidence type="ECO:0000256" key="5">
    <source>
        <dbReference type="ARBA" id="ARBA00023136"/>
    </source>
</evidence>
<dbReference type="GO" id="GO:0016020">
    <property type="term" value="C:membrane"/>
    <property type="evidence" value="ECO:0007669"/>
    <property type="project" value="UniProtKB-SubCell"/>
</dbReference>
<feature type="region of interest" description="Disordered" evidence="6">
    <location>
        <begin position="1"/>
        <end position="45"/>
    </location>
</feature>
<keyword evidence="4 7" id="KW-1133">Transmembrane helix</keyword>
<keyword evidence="10" id="KW-1185">Reference proteome</keyword>
<dbReference type="InterPro" id="IPR027469">
    <property type="entry name" value="Cation_efflux_TMD_sf"/>
</dbReference>
<protein>
    <submittedName>
        <fullName evidence="9">Cation diffusion facilitator family transporter</fullName>
    </submittedName>
</protein>
<keyword evidence="5 7" id="KW-0472">Membrane</keyword>
<keyword evidence="3 7" id="KW-0812">Transmembrane</keyword>
<reference evidence="9 10" key="1">
    <citation type="submission" date="2019-06" db="EMBL/GenBank/DDBJ databases">
        <authorList>
            <person name="Li F."/>
        </authorList>
    </citation>
    <scope>NUCLEOTIDE SEQUENCE [LARGE SCALE GENOMIC DNA]</scope>
    <source>
        <strain evidence="9 10">10F1D-1</strain>
    </source>
</reference>